<protein>
    <recommendedName>
        <fullName evidence="1">Fe2OG dioxygenase domain-containing protein</fullName>
    </recommendedName>
</protein>
<dbReference type="InterPro" id="IPR050231">
    <property type="entry name" value="Iron_ascorbate_oxido_reductase"/>
</dbReference>
<dbReference type="Gene3D" id="2.60.120.330">
    <property type="entry name" value="B-lactam Antibiotic, Isopenicillin N Synthase, Chain"/>
    <property type="match status" value="1"/>
</dbReference>
<evidence type="ECO:0000313" key="2">
    <source>
        <dbReference type="EMBL" id="SVA35808.1"/>
    </source>
</evidence>
<evidence type="ECO:0000259" key="1">
    <source>
        <dbReference type="PROSITE" id="PS51471"/>
    </source>
</evidence>
<dbReference type="PANTHER" id="PTHR47990">
    <property type="entry name" value="2-OXOGLUTARATE (2OG) AND FE(II)-DEPENDENT OXYGENASE SUPERFAMILY PROTEIN-RELATED"/>
    <property type="match status" value="1"/>
</dbReference>
<accession>A0A381V7R4</accession>
<dbReference type="Pfam" id="PF14226">
    <property type="entry name" value="DIOX_N"/>
    <property type="match status" value="1"/>
</dbReference>
<dbReference type="AlphaFoldDB" id="A0A381V7R4"/>
<feature type="domain" description="Fe2OG dioxygenase" evidence="1">
    <location>
        <begin position="169"/>
        <end position="277"/>
    </location>
</feature>
<dbReference type="EMBL" id="UINC01007950">
    <property type="protein sequence ID" value="SVA35808.1"/>
    <property type="molecule type" value="Genomic_DNA"/>
</dbReference>
<dbReference type="InterPro" id="IPR027443">
    <property type="entry name" value="IPNS-like_sf"/>
</dbReference>
<name>A0A381V7R4_9ZZZZ</name>
<reference evidence="2" key="1">
    <citation type="submission" date="2018-05" db="EMBL/GenBank/DDBJ databases">
        <authorList>
            <person name="Lanie J.A."/>
            <person name="Ng W.-L."/>
            <person name="Kazmierczak K.M."/>
            <person name="Andrzejewski T.M."/>
            <person name="Davidsen T.M."/>
            <person name="Wayne K.J."/>
            <person name="Tettelin H."/>
            <person name="Glass J.I."/>
            <person name="Rusch D."/>
            <person name="Podicherti R."/>
            <person name="Tsui H.-C.T."/>
            <person name="Winkler M.E."/>
        </authorList>
    </citation>
    <scope>NUCLEOTIDE SEQUENCE</scope>
</reference>
<dbReference type="PROSITE" id="PS51471">
    <property type="entry name" value="FE2OG_OXY"/>
    <property type="match status" value="1"/>
</dbReference>
<sequence length="326" mass="36637">MREIIDNPIPLIDLAPLTQTGGAVALAAQMRAALEDIGFLIIVNHGVPQELIEQTFDQARRFHDQDTGAKHAVLMNEHNNGYMAMARYGVRTSRVSENALPDLNESFFIKRERTPDDPLSTRRFGGPNIWPTDLPGFREKILAYTEAVDALGRHLLPVVAIALNLPADTFDTAFEESQFSFRLSHYPPQGRTKGQYGFAPHTDANFMTFLAQSGVPGLQIMSKSGDWLDVPHVPRSFVVNSGDMLHRWTNGRFASTPHRVVPPEGQARYAVPYFLGPHMDTLIKCLPGCSDENNPARYSPVTYDDYLKWWYDANYNFTDQKDLAVN</sequence>
<gene>
    <name evidence="2" type="ORF">METZ01_LOCUS88662</name>
</gene>
<dbReference type="InterPro" id="IPR044861">
    <property type="entry name" value="IPNS-like_FE2OG_OXY"/>
</dbReference>
<organism evidence="2">
    <name type="scientific">marine metagenome</name>
    <dbReference type="NCBI Taxonomy" id="408172"/>
    <lineage>
        <taxon>unclassified sequences</taxon>
        <taxon>metagenomes</taxon>
        <taxon>ecological metagenomes</taxon>
    </lineage>
</organism>
<dbReference type="Pfam" id="PF03171">
    <property type="entry name" value="2OG-FeII_Oxy"/>
    <property type="match status" value="1"/>
</dbReference>
<proteinExistence type="predicted"/>
<dbReference type="InterPro" id="IPR026992">
    <property type="entry name" value="DIOX_N"/>
</dbReference>
<dbReference type="PRINTS" id="PR00682">
    <property type="entry name" value="IPNSYNTHASE"/>
</dbReference>
<dbReference type="SUPFAM" id="SSF51197">
    <property type="entry name" value="Clavaminate synthase-like"/>
    <property type="match status" value="1"/>
</dbReference>
<dbReference type="InterPro" id="IPR005123">
    <property type="entry name" value="Oxoglu/Fe-dep_dioxygenase_dom"/>
</dbReference>